<dbReference type="InterPro" id="IPR006028">
    <property type="entry name" value="GABAA/Glycine_rcpt"/>
</dbReference>
<organism evidence="6 7">
    <name type="scientific">Dinothrombium tinctorium</name>
    <dbReference type="NCBI Taxonomy" id="1965070"/>
    <lineage>
        <taxon>Eukaryota</taxon>
        <taxon>Metazoa</taxon>
        <taxon>Ecdysozoa</taxon>
        <taxon>Arthropoda</taxon>
        <taxon>Chelicerata</taxon>
        <taxon>Arachnida</taxon>
        <taxon>Acari</taxon>
        <taxon>Acariformes</taxon>
        <taxon>Trombidiformes</taxon>
        <taxon>Prostigmata</taxon>
        <taxon>Anystina</taxon>
        <taxon>Parasitengona</taxon>
        <taxon>Trombidioidea</taxon>
        <taxon>Trombidiidae</taxon>
        <taxon>Dinothrombium</taxon>
    </lineage>
</organism>
<dbReference type="InterPro" id="IPR038050">
    <property type="entry name" value="Neuro_actylchol_rec"/>
</dbReference>
<dbReference type="InterPro" id="IPR036719">
    <property type="entry name" value="Neuro-gated_channel_TM_sf"/>
</dbReference>
<feature type="non-terminal residue" evidence="6">
    <location>
        <position position="130"/>
    </location>
</feature>
<dbReference type="Pfam" id="PF02932">
    <property type="entry name" value="Neur_chan_memb"/>
    <property type="match status" value="1"/>
</dbReference>
<evidence type="ECO:0000313" key="4">
    <source>
        <dbReference type="EMBL" id="RWS03516.1"/>
    </source>
</evidence>
<protein>
    <submittedName>
        <fullName evidence="6">Cys-loop ligand gated ion channel-like protein</fullName>
    </submittedName>
</protein>
<reference evidence="6 7" key="1">
    <citation type="journal article" date="2018" name="Gigascience">
        <title>Genomes of trombidid mites reveal novel predicted allergens and laterally-transferred genes associated with secondary metabolism.</title>
        <authorList>
            <person name="Dong X."/>
            <person name="Chaisiri K."/>
            <person name="Xia D."/>
            <person name="Armstrong S.D."/>
            <person name="Fang Y."/>
            <person name="Donnelly M.J."/>
            <person name="Kadowaki T."/>
            <person name="McGarry J.W."/>
            <person name="Darby A.C."/>
            <person name="Makepeace B.L."/>
        </authorList>
    </citation>
    <scope>NUCLEOTIDE SEQUENCE [LARGE SCALE GENOMIC DNA]</scope>
    <source>
        <strain evidence="6">UoL-WK</strain>
    </source>
</reference>
<dbReference type="GO" id="GO:0004888">
    <property type="term" value="F:transmembrane signaling receptor activity"/>
    <property type="evidence" value="ECO:0007669"/>
    <property type="project" value="InterPro"/>
</dbReference>
<dbReference type="AlphaFoldDB" id="A0A3S3Q528"/>
<dbReference type="GO" id="GO:0005254">
    <property type="term" value="F:chloride channel activity"/>
    <property type="evidence" value="ECO:0007669"/>
    <property type="project" value="UniProtKB-ARBA"/>
</dbReference>
<feature type="transmembrane region" description="Helical" evidence="1">
    <location>
        <begin position="60"/>
        <end position="82"/>
    </location>
</feature>
<keyword evidence="1" id="KW-0472">Membrane</keyword>
<dbReference type="EMBL" id="NCKU01006382">
    <property type="protein sequence ID" value="RWS03552.1"/>
    <property type="molecule type" value="Genomic_DNA"/>
</dbReference>
<name>A0A3S3Q528_9ACAR</name>
<dbReference type="SUPFAM" id="SSF90112">
    <property type="entry name" value="Neurotransmitter-gated ion-channel transmembrane pore"/>
    <property type="match status" value="1"/>
</dbReference>
<evidence type="ECO:0000256" key="1">
    <source>
        <dbReference type="SAM" id="Phobius"/>
    </source>
</evidence>
<dbReference type="InterPro" id="IPR006029">
    <property type="entry name" value="Neurotrans-gated_channel_TM"/>
</dbReference>
<dbReference type="EMBL" id="NCKU01006425">
    <property type="protein sequence ID" value="RWS03516.1"/>
    <property type="molecule type" value="Genomic_DNA"/>
</dbReference>
<dbReference type="GO" id="GO:0005230">
    <property type="term" value="F:extracellular ligand-gated monoatomic ion channel activity"/>
    <property type="evidence" value="ECO:0007669"/>
    <property type="project" value="UniProtKB-ARBA"/>
</dbReference>
<feature type="transmembrane region" description="Helical" evidence="1">
    <location>
        <begin position="6"/>
        <end position="24"/>
    </location>
</feature>
<evidence type="ECO:0000313" key="3">
    <source>
        <dbReference type="EMBL" id="RWS03489.1"/>
    </source>
</evidence>
<dbReference type="EMBL" id="NCKU01006394">
    <property type="protein sequence ID" value="RWS03543.1"/>
    <property type="molecule type" value="Genomic_DNA"/>
</dbReference>
<dbReference type="EMBL" id="NCKU01006449">
    <property type="protein sequence ID" value="RWS03489.1"/>
    <property type="molecule type" value="Genomic_DNA"/>
</dbReference>
<dbReference type="PRINTS" id="PR00253">
    <property type="entry name" value="GABAARECEPTR"/>
</dbReference>
<keyword evidence="7" id="KW-1185">Reference proteome</keyword>
<evidence type="ECO:0000259" key="2">
    <source>
        <dbReference type="Pfam" id="PF02932"/>
    </source>
</evidence>
<evidence type="ECO:0000313" key="5">
    <source>
        <dbReference type="EMBL" id="RWS03543.1"/>
    </source>
</evidence>
<dbReference type="InterPro" id="IPR006201">
    <property type="entry name" value="Neur_channel"/>
</dbReference>
<proteinExistence type="predicted"/>
<dbReference type="GO" id="GO:0099095">
    <property type="term" value="F:ligand-gated monoatomic anion channel activity"/>
    <property type="evidence" value="ECO:0007669"/>
    <property type="project" value="UniProtKB-ARBA"/>
</dbReference>
<accession>A0A3S3Q528</accession>
<evidence type="ECO:0000313" key="6">
    <source>
        <dbReference type="EMBL" id="RWS03552.1"/>
    </source>
</evidence>
<dbReference type="Proteomes" id="UP000285301">
    <property type="component" value="Unassembled WGS sequence"/>
</dbReference>
<feature type="domain" description="Neurotransmitter-gated ion-channel transmembrane" evidence="2">
    <location>
        <begin position="6"/>
        <end position="92"/>
    </location>
</feature>
<gene>
    <name evidence="5" type="ORF">B4U79_01086</name>
    <name evidence="6" type="ORF">B4U79_06634</name>
    <name evidence="4" type="ORF">B4U79_07249</name>
    <name evidence="3" type="ORF">B4U79_13563</name>
</gene>
<dbReference type="STRING" id="1965070.A0A3S3Q528"/>
<keyword evidence="1" id="KW-1133">Transmembrane helix</keyword>
<reference evidence="6" key="2">
    <citation type="submission" date="2018-11" db="EMBL/GenBank/DDBJ databases">
        <title>Trombidioid mite genomics.</title>
        <authorList>
            <person name="Dong X."/>
        </authorList>
    </citation>
    <scope>NUCLEOTIDE SEQUENCE</scope>
    <source>
        <strain evidence="6">UoL-WK</strain>
    </source>
</reference>
<dbReference type="GO" id="GO:0016020">
    <property type="term" value="C:membrane"/>
    <property type="evidence" value="ECO:0007669"/>
    <property type="project" value="InterPro"/>
</dbReference>
<evidence type="ECO:0000313" key="7">
    <source>
        <dbReference type="Proteomes" id="UP000285301"/>
    </source>
</evidence>
<dbReference type="PANTHER" id="PTHR18945">
    <property type="entry name" value="NEUROTRANSMITTER GATED ION CHANNEL"/>
    <property type="match status" value="1"/>
</dbReference>
<keyword evidence="1" id="KW-0812">Transmembrane</keyword>
<sequence length="130" mass="14941">MVSRKYIPSFTIVIASFVSFWVPVNSHPARASLSITSLLALITQQLQVTPGLNTSYAVSINIWMNICTTLVFLSLIEFVIAITWERKNRKQKDVVRISTFEISESEFQAESKFRRLFQKLEKDGRNPIDE</sequence>
<dbReference type="Gene3D" id="1.20.58.390">
    <property type="entry name" value="Neurotransmitter-gated ion-channel transmembrane domain"/>
    <property type="match status" value="1"/>
</dbReference>
<comment type="caution">
    <text evidence="6">The sequence shown here is derived from an EMBL/GenBank/DDBJ whole genome shotgun (WGS) entry which is preliminary data.</text>
</comment>
<dbReference type="OrthoDB" id="6490394at2759"/>